<protein>
    <submittedName>
        <fullName evidence="1">Uncharacterized protein</fullName>
    </submittedName>
</protein>
<dbReference type="EMBL" id="ATNL01000011">
    <property type="protein sequence ID" value="KON72583.1"/>
    <property type="molecule type" value="Genomic_DNA"/>
</dbReference>
<comment type="caution">
    <text evidence="1">The sequence shown here is derived from an EMBL/GenBank/DDBJ whole genome shotgun (WGS) entry which is preliminary data.</text>
</comment>
<evidence type="ECO:0000313" key="2">
    <source>
        <dbReference type="Proteomes" id="UP000037387"/>
    </source>
</evidence>
<dbReference type="RefSeq" id="WP_053371100.1">
    <property type="nucleotide sequence ID" value="NZ_KQ435292.1"/>
</dbReference>
<dbReference type="PATRIC" id="fig|1350482.3.peg.3104"/>
<gene>
    <name evidence="1" type="ORF">M768_13835</name>
</gene>
<proteinExistence type="predicted"/>
<reference evidence="1 2" key="1">
    <citation type="journal article" date="2015" name="Sci. Rep.">
        <title>Functional and structural properties of a novel cellulosome-like multienzyme complex: efficient glycoside hydrolysis of water-insoluble 7-xylosyl-10-deacetylpaclitaxel.</title>
        <authorList>
            <person name="Dou T.Y."/>
            <person name="Luan H.W."/>
            <person name="Ge G.B."/>
            <person name="Dong M.M."/>
            <person name="Zou H.F."/>
            <person name="He Y.Q."/>
            <person name="Cui P."/>
            <person name="Wang J.Y."/>
            <person name="Hao D.C."/>
            <person name="Yang S.L."/>
            <person name="Yang L."/>
        </authorList>
    </citation>
    <scope>NUCLEOTIDE SEQUENCE [LARGE SCALE GENOMIC DNA]</scope>
    <source>
        <strain evidence="1 2">F16</strain>
    </source>
</reference>
<name>A0A0M0F515_CELCE</name>
<keyword evidence="2" id="KW-1185">Reference proteome</keyword>
<accession>A0A0M0F515</accession>
<sequence length="116" mass="12288">MTHHPDWFVQYDRILNTETLVTAIATHLGITTPDVGTASTPEAEALASVPVNARGDELPSAPAGALVGVEIACAWSDYQKDHGVSGDETAREREHAAFVAGWQAARGTPDARGPLR</sequence>
<dbReference type="Proteomes" id="UP000037387">
    <property type="component" value="Unassembled WGS sequence"/>
</dbReference>
<organism evidence="1 2">
    <name type="scientific">Cellulosimicrobium cellulans F16</name>
    <dbReference type="NCBI Taxonomy" id="1350482"/>
    <lineage>
        <taxon>Bacteria</taxon>
        <taxon>Bacillati</taxon>
        <taxon>Actinomycetota</taxon>
        <taxon>Actinomycetes</taxon>
        <taxon>Micrococcales</taxon>
        <taxon>Promicromonosporaceae</taxon>
        <taxon>Cellulosimicrobium</taxon>
    </lineage>
</organism>
<evidence type="ECO:0000313" key="1">
    <source>
        <dbReference type="EMBL" id="KON72583.1"/>
    </source>
</evidence>
<dbReference type="AlphaFoldDB" id="A0A0M0F515"/>